<evidence type="ECO:0000313" key="1">
    <source>
        <dbReference type="EMBL" id="DAD85306.1"/>
    </source>
</evidence>
<proteinExistence type="predicted"/>
<protein>
    <submittedName>
        <fullName evidence="1">Uncharacterized protein</fullName>
    </submittedName>
</protein>
<accession>A0A8S5MT04</accession>
<sequence length="52" mass="5946">MLSYKLFVEPLGNLRNIPSTRSHQMGNLMVVAGYSMCRSRTHTKLPKHTTEI</sequence>
<reference evidence="1" key="1">
    <citation type="journal article" date="2021" name="Proc. Natl. Acad. Sci. U.S.A.">
        <title>A Catalog of Tens of Thousands of Viruses from Human Metagenomes Reveals Hidden Associations with Chronic Diseases.</title>
        <authorList>
            <person name="Tisza M.J."/>
            <person name="Buck C.B."/>
        </authorList>
    </citation>
    <scope>NUCLEOTIDE SEQUENCE</scope>
    <source>
        <strain evidence="1">Ctk251</strain>
    </source>
</reference>
<dbReference type="EMBL" id="BK014979">
    <property type="protein sequence ID" value="DAD85306.1"/>
    <property type="molecule type" value="Genomic_DNA"/>
</dbReference>
<name>A0A8S5MT04_9CAUD</name>
<organism evidence="1">
    <name type="scientific">Myoviridae sp. ctk251</name>
    <dbReference type="NCBI Taxonomy" id="2826689"/>
    <lineage>
        <taxon>Viruses</taxon>
        <taxon>Duplodnaviria</taxon>
        <taxon>Heunggongvirae</taxon>
        <taxon>Uroviricota</taxon>
        <taxon>Caudoviricetes</taxon>
    </lineage>
</organism>